<dbReference type="EMBL" id="JASPKY010000949">
    <property type="protein sequence ID" value="KAK9679981.1"/>
    <property type="molecule type" value="Genomic_DNA"/>
</dbReference>
<organism evidence="3 4">
    <name type="scientific">Popillia japonica</name>
    <name type="common">Japanese beetle</name>
    <dbReference type="NCBI Taxonomy" id="7064"/>
    <lineage>
        <taxon>Eukaryota</taxon>
        <taxon>Metazoa</taxon>
        <taxon>Ecdysozoa</taxon>
        <taxon>Arthropoda</taxon>
        <taxon>Hexapoda</taxon>
        <taxon>Insecta</taxon>
        <taxon>Pterygota</taxon>
        <taxon>Neoptera</taxon>
        <taxon>Endopterygota</taxon>
        <taxon>Coleoptera</taxon>
        <taxon>Polyphaga</taxon>
        <taxon>Scarabaeiformia</taxon>
        <taxon>Scarabaeidae</taxon>
        <taxon>Rutelinae</taxon>
        <taxon>Popillia</taxon>
    </lineage>
</organism>
<accession>A0AAW1HU07</accession>
<dbReference type="Pfam" id="PF13843">
    <property type="entry name" value="DDE_Tnp_1_7"/>
    <property type="match status" value="1"/>
</dbReference>
<dbReference type="InterPro" id="IPR029526">
    <property type="entry name" value="PGBD"/>
</dbReference>
<dbReference type="PANTHER" id="PTHR46599">
    <property type="entry name" value="PIGGYBAC TRANSPOSABLE ELEMENT-DERIVED PROTEIN 4"/>
    <property type="match status" value="1"/>
</dbReference>
<keyword evidence="4" id="KW-1185">Reference proteome</keyword>
<name>A0AAW1HU07_POPJA</name>
<dbReference type="Proteomes" id="UP001458880">
    <property type="component" value="Unassembled WGS sequence"/>
</dbReference>
<sequence length="221" mass="26178">MNYEKEQASLFRLFEEVTSGEEYDDEEIGAEDNIEEWPDNSDSEQQFNEDKAEESDIELKNNNYSRSRDLRPTNIDEINALILLYLAGVRKAKYLNTEDLWKTDGTGIETFRLIMSLRRFRALLRFIWFDDISTRQERVTQDKLAPVRDLFDHFNENLKKCYSHSDYVTIDEKLEAFRGKRGFRQYIPSKPNKYGVKIFAISDAKMFYISHLEVYVEQSTS</sequence>
<gene>
    <name evidence="3" type="ORF">QE152_g39519</name>
</gene>
<feature type="domain" description="PiggyBac transposable element-derived protein" evidence="2">
    <location>
        <begin position="61"/>
        <end position="219"/>
    </location>
</feature>
<evidence type="ECO:0000259" key="2">
    <source>
        <dbReference type="Pfam" id="PF13843"/>
    </source>
</evidence>
<feature type="compositionally biased region" description="Acidic residues" evidence="1">
    <location>
        <begin position="19"/>
        <end position="42"/>
    </location>
</feature>
<comment type="caution">
    <text evidence="3">The sequence shown here is derived from an EMBL/GenBank/DDBJ whole genome shotgun (WGS) entry which is preliminary data.</text>
</comment>
<proteinExistence type="predicted"/>
<reference evidence="3 4" key="1">
    <citation type="journal article" date="2024" name="BMC Genomics">
        <title>De novo assembly and annotation of Popillia japonica's genome with initial clues to its potential as an invasive pest.</title>
        <authorList>
            <person name="Cucini C."/>
            <person name="Boschi S."/>
            <person name="Funari R."/>
            <person name="Cardaioli E."/>
            <person name="Iannotti N."/>
            <person name="Marturano G."/>
            <person name="Paoli F."/>
            <person name="Bruttini M."/>
            <person name="Carapelli A."/>
            <person name="Frati F."/>
            <person name="Nardi F."/>
        </authorList>
    </citation>
    <scope>NUCLEOTIDE SEQUENCE [LARGE SCALE GENOMIC DNA]</scope>
    <source>
        <strain evidence="3">DMR45628</strain>
    </source>
</reference>
<dbReference type="AlphaFoldDB" id="A0AAW1HU07"/>
<evidence type="ECO:0000256" key="1">
    <source>
        <dbReference type="SAM" id="MobiDB-lite"/>
    </source>
</evidence>
<dbReference type="PANTHER" id="PTHR46599:SF3">
    <property type="entry name" value="PIGGYBAC TRANSPOSABLE ELEMENT-DERIVED PROTEIN 4"/>
    <property type="match status" value="1"/>
</dbReference>
<feature type="region of interest" description="Disordered" evidence="1">
    <location>
        <begin position="19"/>
        <end position="56"/>
    </location>
</feature>
<evidence type="ECO:0000313" key="3">
    <source>
        <dbReference type="EMBL" id="KAK9679981.1"/>
    </source>
</evidence>
<evidence type="ECO:0000313" key="4">
    <source>
        <dbReference type="Proteomes" id="UP001458880"/>
    </source>
</evidence>
<protein>
    <submittedName>
        <fullName evidence="3">Transposase IS4</fullName>
    </submittedName>
</protein>